<feature type="region of interest" description="Disordered" evidence="1">
    <location>
        <begin position="1"/>
        <end position="424"/>
    </location>
</feature>
<feature type="compositionally biased region" description="Basic and acidic residues" evidence="1">
    <location>
        <begin position="407"/>
        <end position="424"/>
    </location>
</feature>
<feature type="compositionally biased region" description="Low complexity" evidence="1">
    <location>
        <begin position="79"/>
        <end position="98"/>
    </location>
</feature>
<evidence type="ECO:0000313" key="4">
    <source>
        <dbReference type="Proteomes" id="UP000054886"/>
    </source>
</evidence>
<dbReference type="AlphaFoldDB" id="A0A0W0CT33"/>
<dbReference type="PANTHER" id="PTHR47657:SF7">
    <property type="entry name" value="STEROL REGULATORY ELEMENT-BINDING PROTEIN ECM22"/>
    <property type="match status" value="1"/>
</dbReference>
<dbReference type="Pfam" id="PF00172">
    <property type="entry name" value="Zn_clus"/>
    <property type="match status" value="1"/>
</dbReference>
<name>A0A0W0CT33_CANGB</name>
<dbReference type="PROSITE" id="PS50048">
    <property type="entry name" value="ZN2_CY6_FUNGAL_2"/>
    <property type="match status" value="1"/>
</dbReference>
<comment type="caution">
    <text evidence="3">The sequence shown here is derived from an EMBL/GenBank/DDBJ whole genome shotgun (WGS) entry which is preliminary data.</text>
</comment>
<feature type="compositionally biased region" description="Polar residues" evidence="1">
    <location>
        <begin position="195"/>
        <end position="205"/>
    </location>
</feature>
<dbReference type="VEuPathDB" id="FungiDB:GWK60_F04961"/>
<dbReference type="InterPro" id="IPR036864">
    <property type="entry name" value="Zn2-C6_fun-type_DNA-bd_sf"/>
</dbReference>
<evidence type="ECO:0000313" key="3">
    <source>
        <dbReference type="EMBL" id="KTB00567.1"/>
    </source>
</evidence>
<feature type="compositionally biased region" description="Polar residues" evidence="1">
    <location>
        <begin position="307"/>
        <end position="316"/>
    </location>
</feature>
<feature type="domain" description="Zn(2)-C6 fungal-type" evidence="2">
    <location>
        <begin position="529"/>
        <end position="559"/>
    </location>
</feature>
<dbReference type="EMBL" id="LLZZ01000137">
    <property type="protein sequence ID" value="KTB00567.1"/>
    <property type="molecule type" value="Genomic_DNA"/>
</dbReference>
<evidence type="ECO:0000259" key="2">
    <source>
        <dbReference type="PROSITE" id="PS50048"/>
    </source>
</evidence>
<dbReference type="VEuPathDB" id="FungiDB:GVI51_F04983"/>
<feature type="compositionally biased region" description="Low complexity" evidence="1">
    <location>
        <begin position="390"/>
        <end position="400"/>
    </location>
</feature>
<dbReference type="SMART" id="SM00066">
    <property type="entry name" value="GAL4"/>
    <property type="match status" value="1"/>
</dbReference>
<dbReference type="Proteomes" id="UP000054886">
    <property type="component" value="Unassembled WGS sequence"/>
</dbReference>
<feature type="region of interest" description="Disordered" evidence="1">
    <location>
        <begin position="448"/>
        <end position="526"/>
    </location>
</feature>
<proteinExistence type="predicted"/>
<dbReference type="GO" id="GO:0000981">
    <property type="term" value="F:DNA-binding transcription factor activity, RNA polymerase II-specific"/>
    <property type="evidence" value="ECO:0007669"/>
    <property type="project" value="InterPro"/>
</dbReference>
<dbReference type="InterPro" id="IPR001138">
    <property type="entry name" value="Zn2Cys6_DnaBD"/>
</dbReference>
<dbReference type="Gene3D" id="4.10.240.10">
    <property type="entry name" value="Zn(2)-C6 fungal-type DNA-binding domain"/>
    <property type="match status" value="1"/>
</dbReference>
<feature type="compositionally biased region" description="Basic and acidic residues" evidence="1">
    <location>
        <begin position="340"/>
        <end position="349"/>
    </location>
</feature>
<dbReference type="SUPFAM" id="SSF57701">
    <property type="entry name" value="Zn2/Cys6 DNA-binding domain"/>
    <property type="match status" value="1"/>
</dbReference>
<reference evidence="3 4" key="1">
    <citation type="submission" date="2015-10" db="EMBL/GenBank/DDBJ databases">
        <title>Draft genomes sequences of Candida glabrata isolates 1A, 1B, 2A, 2B, 3A and 3B.</title>
        <authorList>
            <person name="Haavelsrud O.E."/>
            <person name="Gaustad P."/>
        </authorList>
    </citation>
    <scope>NUCLEOTIDE SEQUENCE [LARGE SCALE GENOMIC DNA]</scope>
    <source>
        <strain evidence="3">910700640</strain>
    </source>
</reference>
<feature type="compositionally biased region" description="Low complexity" evidence="1">
    <location>
        <begin position="275"/>
        <end position="299"/>
    </location>
</feature>
<dbReference type="VEuPathDB" id="FungiDB:CAGL0F05357g"/>
<gene>
    <name evidence="3" type="ORF">AO440_001323</name>
</gene>
<dbReference type="PROSITE" id="PS00463">
    <property type="entry name" value="ZN2_CY6_FUNGAL_1"/>
    <property type="match status" value="1"/>
</dbReference>
<feature type="compositionally biased region" description="Basic and acidic residues" evidence="1">
    <location>
        <begin position="247"/>
        <end position="269"/>
    </location>
</feature>
<evidence type="ECO:0000256" key="1">
    <source>
        <dbReference type="SAM" id="MobiDB-lite"/>
    </source>
</evidence>
<feature type="compositionally biased region" description="Polar residues" evidence="1">
    <location>
        <begin position="379"/>
        <end position="389"/>
    </location>
</feature>
<feature type="compositionally biased region" description="Basic and acidic residues" evidence="1">
    <location>
        <begin position="160"/>
        <end position="177"/>
    </location>
</feature>
<protein>
    <submittedName>
        <fullName evidence="3">Transcriptional regulatory protein UME6</fullName>
    </submittedName>
</protein>
<dbReference type="InterPro" id="IPR052400">
    <property type="entry name" value="Zn2-C6_fungal_TF"/>
</dbReference>
<feature type="compositionally biased region" description="Acidic residues" evidence="1">
    <location>
        <begin position="41"/>
        <end position="65"/>
    </location>
</feature>
<sequence>MDTQGDLVPTKSTSAPNNTPVDSYTTSPQPEMKSSSVIDIAMEDDDEDDDEDEEEEEANEEEDAQSNDTTPVESRDQDSTAANSDSAASPSDTADPAPVHSADHEGVSSVSHTEEEQIGAENAVADPADGTLPNAEGVQVPSNEIPPTGKAADDVPLSNHVEEDKSDGNGNEAKENVDTPQVNGGEATEAPVNTEDASTTDTANTDGMKETNGGVAGDANSNTVKLEVGDEGYVPPPPPKYINSKLDGLRSRLLLDPKENKQTPRHDEDVAQVLSNMRSSPFSPSSNRLTPTSASSSSSSDKHHYHFTSTLSSSSILGRPLLFRSENSSPDFGSPIGTENHIDTSDEKSPNMISETKSEISQNETSSLDDGESSKEAETTVSKPSTDNITTAESASETSTGNTVAENGKDEVVKSETDEIEDKEKAEKLTRFRSKIKEAERILREQKTRNITWIKSGKRINRESSTHDSSNSSIPKRLKTEPSTTIDKQRKIKLNKAPGADNKPPISAASKVKKEGERKRKPATRSRTGCWICRLRKKKCSEEKPACFNCQRLNLDCYYDAFKPDFVADPVVRKQKMDEIRMKTKEAKRQAMKKKNARPAP</sequence>
<dbReference type="CDD" id="cd00067">
    <property type="entry name" value="GAL4"/>
    <property type="match status" value="1"/>
</dbReference>
<dbReference type="GO" id="GO:0008270">
    <property type="term" value="F:zinc ion binding"/>
    <property type="evidence" value="ECO:0007669"/>
    <property type="project" value="InterPro"/>
</dbReference>
<feature type="compositionally biased region" description="Polar residues" evidence="1">
    <location>
        <begin position="351"/>
        <end position="368"/>
    </location>
</feature>
<accession>A0A0W0CT33</accession>
<organism evidence="3 4">
    <name type="scientific">Candida glabrata</name>
    <name type="common">Yeast</name>
    <name type="synonym">Torulopsis glabrata</name>
    <dbReference type="NCBI Taxonomy" id="5478"/>
    <lineage>
        <taxon>Eukaryota</taxon>
        <taxon>Fungi</taxon>
        <taxon>Dikarya</taxon>
        <taxon>Ascomycota</taxon>
        <taxon>Saccharomycotina</taxon>
        <taxon>Saccharomycetes</taxon>
        <taxon>Saccharomycetales</taxon>
        <taxon>Saccharomycetaceae</taxon>
        <taxon>Nakaseomyces</taxon>
    </lineage>
</organism>
<dbReference type="VEuPathDB" id="FungiDB:B1J91_F05357g"/>
<dbReference type="PANTHER" id="PTHR47657">
    <property type="entry name" value="STEROL REGULATORY ELEMENT-BINDING PROTEIN ECM22"/>
    <property type="match status" value="1"/>
</dbReference>
<feature type="compositionally biased region" description="Polar residues" evidence="1">
    <location>
        <begin position="10"/>
        <end position="37"/>
    </location>
</feature>